<protein>
    <submittedName>
        <fullName evidence="1">Uncharacterized protein</fullName>
    </submittedName>
</protein>
<comment type="caution">
    <text evidence="1">The sequence shown here is derived from an EMBL/GenBank/DDBJ whole genome shotgun (WGS) entry which is preliminary data.</text>
</comment>
<gene>
    <name evidence="1" type="ORF">BYL167_LOCUS47544</name>
</gene>
<reference evidence="1" key="1">
    <citation type="submission" date="2021-02" db="EMBL/GenBank/DDBJ databases">
        <authorList>
            <person name="Nowell W R."/>
        </authorList>
    </citation>
    <scope>NUCLEOTIDE SEQUENCE</scope>
</reference>
<sequence>MEEIDNPESIDILFRIFPSTKNLEIEHIININIEIVLREFLKAIQFRALHFRSLTFHVPVVNDEIIGKFNYMIHSENLVLNYAIEHS</sequence>
<evidence type="ECO:0000313" key="1">
    <source>
        <dbReference type="EMBL" id="CAF4786653.1"/>
    </source>
</evidence>
<proteinExistence type="predicted"/>
<dbReference type="Proteomes" id="UP000681967">
    <property type="component" value="Unassembled WGS sequence"/>
</dbReference>
<organism evidence="1 2">
    <name type="scientific">Rotaria magnacalcarata</name>
    <dbReference type="NCBI Taxonomy" id="392030"/>
    <lineage>
        <taxon>Eukaryota</taxon>
        <taxon>Metazoa</taxon>
        <taxon>Spiralia</taxon>
        <taxon>Gnathifera</taxon>
        <taxon>Rotifera</taxon>
        <taxon>Eurotatoria</taxon>
        <taxon>Bdelloidea</taxon>
        <taxon>Philodinida</taxon>
        <taxon>Philodinidae</taxon>
        <taxon>Rotaria</taxon>
    </lineage>
</organism>
<name>A0A8S3B1Q6_9BILA</name>
<feature type="non-terminal residue" evidence="1">
    <location>
        <position position="87"/>
    </location>
</feature>
<dbReference type="EMBL" id="CAJOBH010136962">
    <property type="protein sequence ID" value="CAF4786653.1"/>
    <property type="molecule type" value="Genomic_DNA"/>
</dbReference>
<accession>A0A8S3B1Q6</accession>
<dbReference type="AlphaFoldDB" id="A0A8S3B1Q6"/>
<evidence type="ECO:0000313" key="2">
    <source>
        <dbReference type="Proteomes" id="UP000681967"/>
    </source>
</evidence>